<organism evidence="4">
    <name type="scientific">bioreactor metagenome</name>
    <dbReference type="NCBI Taxonomy" id="1076179"/>
    <lineage>
        <taxon>unclassified sequences</taxon>
        <taxon>metagenomes</taxon>
        <taxon>ecological metagenomes</taxon>
    </lineage>
</organism>
<sequence length="275" mass="32236">MEKARILFVSQEIIPYLRDSQMGYIGRHLPQGIQERGREIRTFMPRFGHINERRNQLHEVIRLSGMNLIIDDTDHPLIIKVASIQSARMQIYFIDNEDYFQRKFMFRDKNNKFYKDNDERAVFFSRGVIETVKKLGWAPDLIHCHGWMTSLVPLYIKRAYRDNPLFSDTRVVMSIYDDDFEEAWNKDSGNKIKLDGITNKDLKHYKKPTYVNVMKAAIDFSDGVIVGSETVNAELLDYINETGKPMLPYQPLDRFIDAYNIFYDKIISSQPAASE</sequence>
<feature type="domain" description="Starch synthase catalytic" evidence="3">
    <location>
        <begin position="5"/>
        <end position="237"/>
    </location>
</feature>
<dbReference type="Pfam" id="PF08323">
    <property type="entry name" value="Glyco_transf_5"/>
    <property type="match status" value="1"/>
</dbReference>
<comment type="caution">
    <text evidence="4">The sequence shown here is derived from an EMBL/GenBank/DDBJ whole genome shotgun (WGS) entry which is preliminary data.</text>
</comment>
<dbReference type="AlphaFoldDB" id="A0A644UJ56"/>
<dbReference type="PANTHER" id="PTHR45825:SF11">
    <property type="entry name" value="ALPHA AMYLASE DOMAIN-CONTAINING PROTEIN"/>
    <property type="match status" value="1"/>
</dbReference>
<evidence type="ECO:0000256" key="2">
    <source>
        <dbReference type="ARBA" id="ARBA00022679"/>
    </source>
</evidence>
<proteinExistence type="predicted"/>
<evidence type="ECO:0000256" key="1">
    <source>
        <dbReference type="ARBA" id="ARBA00022676"/>
    </source>
</evidence>
<keyword evidence="2 4" id="KW-0808">Transferase</keyword>
<dbReference type="SUPFAM" id="SSF53756">
    <property type="entry name" value="UDP-Glycosyltransferase/glycogen phosphorylase"/>
    <property type="match status" value="1"/>
</dbReference>
<dbReference type="InterPro" id="IPR013534">
    <property type="entry name" value="Starch_synth_cat_dom"/>
</dbReference>
<evidence type="ECO:0000313" key="4">
    <source>
        <dbReference type="EMBL" id="MPL79046.1"/>
    </source>
</evidence>
<gene>
    <name evidence="4" type="primary">glgA_8</name>
    <name evidence="4" type="ORF">SDC9_24920</name>
</gene>
<dbReference type="Gene3D" id="3.40.50.2000">
    <property type="entry name" value="Glycogen Phosphorylase B"/>
    <property type="match status" value="1"/>
</dbReference>
<name>A0A644UJ56_9ZZZZ</name>
<dbReference type="EMBL" id="VSSQ01000122">
    <property type="protein sequence ID" value="MPL79046.1"/>
    <property type="molecule type" value="Genomic_DNA"/>
</dbReference>
<dbReference type="GO" id="GO:0009011">
    <property type="term" value="F:alpha-1,4-glucan glucosyltransferase (ADP-glucose donor) activity"/>
    <property type="evidence" value="ECO:0007669"/>
    <property type="project" value="UniProtKB-EC"/>
</dbReference>
<dbReference type="PANTHER" id="PTHR45825">
    <property type="entry name" value="GRANULE-BOUND STARCH SYNTHASE 1, CHLOROPLASTIC/AMYLOPLASTIC"/>
    <property type="match status" value="1"/>
</dbReference>
<keyword evidence="1 4" id="KW-0328">Glycosyltransferase</keyword>
<protein>
    <submittedName>
        <fullName evidence="4">Glycogen synthase</fullName>
        <ecNumber evidence="4">2.4.1.21</ecNumber>
    </submittedName>
</protein>
<dbReference type="EC" id="2.4.1.21" evidence="4"/>
<evidence type="ECO:0000259" key="3">
    <source>
        <dbReference type="Pfam" id="PF08323"/>
    </source>
</evidence>
<accession>A0A644UJ56</accession>
<reference evidence="4" key="1">
    <citation type="submission" date="2019-08" db="EMBL/GenBank/DDBJ databases">
        <authorList>
            <person name="Kucharzyk K."/>
            <person name="Murdoch R.W."/>
            <person name="Higgins S."/>
            <person name="Loffler F."/>
        </authorList>
    </citation>
    <scope>NUCLEOTIDE SEQUENCE</scope>
</reference>